<dbReference type="SMART" id="SM00895">
    <property type="entry name" value="FCD"/>
    <property type="match status" value="1"/>
</dbReference>
<keyword evidence="1" id="KW-0805">Transcription regulation</keyword>
<keyword evidence="3" id="KW-0804">Transcription</keyword>
<evidence type="ECO:0000313" key="7">
    <source>
        <dbReference type="Proteomes" id="UP000825072"/>
    </source>
</evidence>
<dbReference type="GO" id="GO:0003700">
    <property type="term" value="F:DNA-binding transcription factor activity"/>
    <property type="evidence" value="ECO:0007669"/>
    <property type="project" value="InterPro"/>
</dbReference>
<dbReference type="InterPro" id="IPR036390">
    <property type="entry name" value="WH_DNA-bd_sf"/>
</dbReference>
<sequence length="274" mass="29406">MVAWPLYINSLTRTPAMTQTRDAGSGRSDSHAGHRALAAQSSAASKSGGFSVAIRHIDDEILTGRWVNGSRLPPERELATSLGVSRGAVREAIRALEAQGILSSGTGRGNGTRVDARPSDAIGRILRLRLALNVVSFADLTETRVALERAACAAAAKVRASGPLARATDLLTQMHDAMQPDSFNALDTAFHVALAEAGDNRLMSNLTVAIREAVHLPILEAEHSLIGWKVWRDGLVRDHKEMLAAIEKGDAERAAEVTEAHIRNTYKTLLVGRD</sequence>
<dbReference type="PRINTS" id="PR00035">
    <property type="entry name" value="HTHGNTR"/>
</dbReference>
<dbReference type="PANTHER" id="PTHR43537">
    <property type="entry name" value="TRANSCRIPTIONAL REGULATOR, GNTR FAMILY"/>
    <property type="match status" value="1"/>
</dbReference>
<evidence type="ECO:0000256" key="1">
    <source>
        <dbReference type="ARBA" id="ARBA00023015"/>
    </source>
</evidence>
<dbReference type="InterPro" id="IPR000524">
    <property type="entry name" value="Tscrpt_reg_HTH_GntR"/>
</dbReference>
<evidence type="ECO:0000256" key="2">
    <source>
        <dbReference type="ARBA" id="ARBA00023125"/>
    </source>
</evidence>
<feature type="region of interest" description="Disordered" evidence="4">
    <location>
        <begin position="17"/>
        <end position="41"/>
    </location>
</feature>
<dbReference type="SUPFAM" id="SSF48008">
    <property type="entry name" value="GntR ligand-binding domain-like"/>
    <property type="match status" value="1"/>
</dbReference>
<dbReference type="GO" id="GO:0003677">
    <property type="term" value="F:DNA binding"/>
    <property type="evidence" value="ECO:0007669"/>
    <property type="project" value="UniProtKB-KW"/>
</dbReference>
<dbReference type="SMART" id="SM00345">
    <property type="entry name" value="HTH_GNTR"/>
    <property type="match status" value="1"/>
</dbReference>
<evidence type="ECO:0000256" key="3">
    <source>
        <dbReference type="ARBA" id="ARBA00023163"/>
    </source>
</evidence>
<dbReference type="InterPro" id="IPR036388">
    <property type="entry name" value="WH-like_DNA-bd_sf"/>
</dbReference>
<dbReference type="PROSITE" id="PS50949">
    <property type="entry name" value="HTH_GNTR"/>
    <property type="match status" value="1"/>
</dbReference>
<dbReference type="AlphaFoldDB" id="A0AAD1KNU5"/>
<dbReference type="CDD" id="cd07377">
    <property type="entry name" value="WHTH_GntR"/>
    <property type="match status" value="1"/>
</dbReference>
<dbReference type="Gene3D" id="1.20.120.530">
    <property type="entry name" value="GntR ligand-binding domain-like"/>
    <property type="match status" value="1"/>
</dbReference>
<organism evidence="6 7">
    <name type="scientific">Cutibacterium modestum</name>
    <dbReference type="NCBI Taxonomy" id="2559073"/>
    <lineage>
        <taxon>Bacteria</taxon>
        <taxon>Bacillati</taxon>
        <taxon>Actinomycetota</taxon>
        <taxon>Actinomycetes</taxon>
        <taxon>Propionibacteriales</taxon>
        <taxon>Propionibacteriaceae</taxon>
        <taxon>Cutibacterium</taxon>
    </lineage>
</organism>
<gene>
    <name evidence="6" type="ORF">KB1_01710</name>
</gene>
<dbReference type="Pfam" id="PF07729">
    <property type="entry name" value="FCD"/>
    <property type="match status" value="1"/>
</dbReference>
<dbReference type="SUPFAM" id="SSF46785">
    <property type="entry name" value="Winged helix' DNA-binding domain"/>
    <property type="match status" value="1"/>
</dbReference>
<dbReference type="Proteomes" id="UP000825072">
    <property type="component" value="Chromosome 1"/>
</dbReference>
<dbReference type="Gene3D" id="1.10.10.10">
    <property type="entry name" value="Winged helix-like DNA-binding domain superfamily/Winged helix DNA-binding domain"/>
    <property type="match status" value="1"/>
</dbReference>
<accession>A0AAD1KNU5</accession>
<dbReference type="InterPro" id="IPR008920">
    <property type="entry name" value="TF_FadR/GntR_C"/>
</dbReference>
<dbReference type="EMBL" id="AP024747">
    <property type="protein sequence ID" value="BCY24181.1"/>
    <property type="molecule type" value="Genomic_DNA"/>
</dbReference>
<name>A0AAD1KNU5_9ACTN</name>
<evidence type="ECO:0000259" key="5">
    <source>
        <dbReference type="PROSITE" id="PS50949"/>
    </source>
</evidence>
<keyword evidence="2" id="KW-0238">DNA-binding</keyword>
<feature type="domain" description="HTH gntR-type" evidence="5">
    <location>
        <begin position="47"/>
        <end position="117"/>
    </location>
</feature>
<dbReference type="Pfam" id="PF00392">
    <property type="entry name" value="GntR"/>
    <property type="match status" value="1"/>
</dbReference>
<dbReference type="InterPro" id="IPR011711">
    <property type="entry name" value="GntR_C"/>
</dbReference>
<evidence type="ECO:0000313" key="6">
    <source>
        <dbReference type="EMBL" id="BCY24181.1"/>
    </source>
</evidence>
<protein>
    <submittedName>
        <fullName evidence="6">GntR family transcriptional regulator</fullName>
    </submittedName>
</protein>
<reference evidence="6" key="1">
    <citation type="submission" date="2021-06" db="EMBL/GenBank/DDBJ databases">
        <title>Genome sequence of Cutibacterium modestum strain KB17-24694.</title>
        <authorList>
            <person name="Dekio I."/>
            <person name="Asahina A."/>
            <person name="Nishida M."/>
        </authorList>
    </citation>
    <scope>NUCLEOTIDE SEQUENCE</scope>
    <source>
        <strain evidence="6">KB17-24694</strain>
    </source>
</reference>
<evidence type="ECO:0000256" key="4">
    <source>
        <dbReference type="SAM" id="MobiDB-lite"/>
    </source>
</evidence>
<dbReference type="PANTHER" id="PTHR43537:SF5">
    <property type="entry name" value="UXU OPERON TRANSCRIPTIONAL REGULATOR"/>
    <property type="match status" value="1"/>
</dbReference>
<proteinExistence type="predicted"/>